<feature type="compositionally biased region" description="Pro residues" evidence="1">
    <location>
        <begin position="132"/>
        <end position="141"/>
    </location>
</feature>
<sequence length="624" mass="69251">MSLTIKFGAGRGAYTIVIARLPDAHEKDAPRPSSLAIVHKVLCGLADTEDEAAAASGHPALVLQNKKRKQKELSSPRFLELMAEFSSGRPWHMFRADWWIEFRREVRLWQDPTTWDALERDAQAEANDLGPPVGPPTPPYGSVPLPSAKPIKLEESTTPARFKKMRPGPSSEEPSPHGPPTPVSPEQSSNAENARTETSREPPSTSPMKRKHESTEERPRPGRPAMSGRAMAQALVASPPTTHSPQQPQQTRAVRRLNNSDSTLQRPAMRARPPRSQRRASNAPSNPVQFTVDEDALALIDTIDGKDIFASEYFKSSVLVVDRSVTPPVKTMYNVGNRVQINTGAAHESIYEIASFTIGDEPPSVWARLCPLETQVVIAKLYTGASTMGLTELCPIYRTGRKPCEYQVTDFKGLVTVPRVEDDQPNMPLLHPESPYQRASVSPFDFYSDYAKICLPTQDCRRSTLYDPDEDVVRWCSQCNKFFHEVCLAARGPTLSLEEVKSMLRGKQRHLLRDAPPESVAALAQLPILREKRSRFEDTVGFGAAPLSLETTVLRAIAQSVQELDMDTPQEQVKTLETFLCECAVKEPCPCDKKGCDYLSQEVRKAMGKATTWFLCGGCESAYI</sequence>
<feature type="compositionally biased region" description="Low complexity" evidence="1">
    <location>
        <begin position="238"/>
        <end position="251"/>
    </location>
</feature>
<name>A0A0D7B1L7_9AGAR</name>
<evidence type="ECO:0000313" key="3">
    <source>
        <dbReference type="Proteomes" id="UP000054007"/>
    </source>
</evidence>
<evidence type="ECO:0008006" key="4">
    <source>
        <dbReference type="Google" id="ProtNLM"/>
    </source>
</evidence>
<evidence type="ECO:0000313" key="2">
    <source>
        <dbReference type="EMBL" id="KIY64059.1"/>
    </source>
</evidence>
<evidence type="ECO:0000256" key="1">
    <source>
        <dbReference type="SAM" id="MobiDB-lite"/>
    </source>
</evidence>
<dbReference type="Proteomes" id="UP000054007">
    <property type="component" value="Unassembled WGS sequence"/>
</dbReference>
<accession>A0A0D7B1L7</accession>
<organism evidence="2 3">
    <name type="scientific">Cylindrobasidium torrendii FP15055 ss-10</name>
    <dbReference type="NCBI Taxonomy" id="1314674"/>
    <lineage>
        <taxon>Eukaryota</taxon>
        <taxon>Fungi</taxon>
        <taxon>Dikarya</taxon>
        <taxon>Basidiomycota</taxon>
        <taxon>Agaricomycotina</taxon>
        <taxon>Agaricomycetes</taxon>
        <taxon>Agaricomycetidae</taxon>
        <taxon>Agaricales</taxon>
        <taxon>Marasmiineae</taxon>
        <taxon>Physalacriaceae</taxon>
        <taxon>Cylindrobasidium</taxon>
    </lineage>
</organism>
<dbReference type="OrthoDB" id="2718733at2759"/>
<gene>
    <name evidence="2" type="ORF">CYLTODRAFT_425560</name>
</gene>
<feature type="region of interest" description="Disordered" evidence="1">
    <location>
        <begin position="126"/>
        <end position="288"/>
    </location>
</feature>
<reference evidence="2 3" key="1">
    <citation type="journal article" date="2015" name="Fungal Genet. Biol.">
        <title>Evolution of novel wood decay mechanisms in Agaricales revealed by the genome sequences of Fistulina hepatica and Cylindrobasidium torrendii.</title>
        <authorList>
            <person name="Floudas D."/>
            <person name="Held B.W."/>
            <person name="Riley R."/>
            <person name="Nagy L.G."/>
            <person name="Koehler G."/>
            <person name="Ransdell A.S."/>
            <person name="Younus H."/>
            <person name="Chow J."/>
            <person name="Chiniquy J."/>
            <person name="Lipzen A."/>
            <person name="Tritt A."/>
            <person name="Sun H."/>
            <person name="Haridas S."/>
            <person name="LaButti K."/>
            <person name="Ohm R.A."/>
            <person name="Kues U."/>
            <person name="Blanchette R.A."/>
            <person name="Grigoriev I.V."/>
            <person name="Minto R.E."/>
            <person name="Hibbett D.S."/>
        </authorList>
    </citation>
    <scope>NUCLEOTIDE SEQUENCE [LARGE SCALE GENOMIC DNA]</scope>
    <source>
        <strain evidence="2 3">FP15055 ss-10</strain>
    </source>
</reference>
<protein>
    <recommendedName>
        <fullName evidence="4">BAH domain-containing protein</fullName>
    </recommendedName>
</protein>
<proteinExistence type="predicted"/>
<dbReference type="EMBL" id="KN880656">
    <property type="protein sequence ID" value="KIY64059.1"/>
    <property type="molecule type" value="Genomic_DNA"/>
</dbReference>
<keyword evidence="3" id="KW-1185">Reference proteome</keyword>
<dbReference type="AlphaFoldDB" id="A0A0D7B1L7"/>